<gene>
    <name evidence="1" type="ORF">CC84DRAFT_1220265</name>
</gene>
<evidence type="ECO:0000313" key="2">
    <source>
        <dbReference type="Proteomes" id="UP000077069"/>
    </source>
</evidence>
<name>A0A177C598_9PLEO</name>
<proteinExistence type="predicted"/>
<dbReference type="GeneID" id="28766638"/>
<reference evidence="1 2" key="1">
    <citation type="submission" date="2016-05" db="EMBL/GenBank/DDBJ databases">
        <title>Comparative analysis of secretome profiles of manganese(II)-oxidizing ascomycete fungi.</title>
        <authorList>
            <consortium name="DOE Joint Genome Institute"/>
            <person name="Zeiner C.A."/>
            <person name="Purvine S.O."/>
            <person name="Zink E.M."/>
            <person name="Wu S."/>
            <person name="Pasa-Tolic L."/>
            <person name="Chaput D.L."/>
            <person name="Haridas S."/>
            <person name="Grigoriev I.V."/>
            <person name="Santelli C.M."/>
            <person name="Hansel C.M."/>
        </authorList>
    </citation>
    <scope>NUCLEOTIDE SEQUENCE [LARGE SCALE GENOMIC DNA]</scope>
    <source>
        <strain evidence="1 2">AP3s5-JAC2a</strain>
    </source>
</reference>
<dbReference type="RefSeq" id="XP_018032252.1">
    <property type="nucleotide sequence ID" value="XM_018183152.1"/>
</dbReference>
<dbReference type="EMBL" id="KV441556">
    <property type="protein sequence ID" value="OAG01887.1"/>
    <property type="molecule type" value="Genomic_DNA"/>
</dbReference>
<accession>A0A177C598</accession>
<dbReference type="AlphaFoldDB" id="A0A177C598"/>
<organism evidence="1 2">
    <name type="scientific">Paraphaeosphaeria sporulosa</name>
    <dbReference type="NCBI Taxonomy" id="1460663"/>
    <lineage>
        <taxon>Eukaryota</taxon>
        <taxon>Fungi</taxon>
        <taxon>Dikarya</taxon>
        <taxon>Ascomycota</taxon>
        <taxon>Pezizomycotina</taxon>
        <taxon>Dothideomycetes</taxon>
        <taxon>Pleosporomycetidae</taxon>
        <taxon>Pleosporales</taxon>
        <taxon>Massarineae</taxon>
        <taxon>Didymosphaeriaceae</taxon>
        <taxon>Paraphaeosphaeria</taxon>
    </lineage>
</organism>
<evidence type="ECO:0000313" key="1">
    <source>
        <dbReference type="EMBL" id="OAG01887.1"/>
    </source>
</evidence>
<keyword evidence="2" id="KW-1185">Reference proteome</keyword>
<sequence length="137" mass="15303">MPKVRLTKKRRPSNAIETDGTAIAKAQFHISLSTNEMTQIQLDLTSAADNKAFLKALTEQMDNIIQYAQPLDKPALTDLYIVLELDGKKDGERCWRMKISGDGDYKKVDPAVEGAVGPLEALEMLVRNLEKKQQESV</sequence>
<protein>
    <submittedName>
        <fullName evidence="1">Uncharacterized protein</fullName>
    </submittedName>
</protein>
<dbReference type="InParanoid" id="A0A177C598"/>
<dbReference type="Proteomes" id="UP000077069">
    <property type="component" value="Unassembled WGS sequence"/>
</dbReference>